<dbReference type="Gene3D" id="3.30.1380.10">
    <property type="match status" value="1"/>
</dbReference>
<gene>
    <name evidence="2" type="ORF">HNQ80_000438</name>
</gene>
<accession>A0A841KQG9</accession>
<evidence type="ECO:0000259" key="1">
    <source>
        <dbReference type="Pfam" id="PF13539"/>
    </source>
</evidence>
<organism evidence="2 3">
    <name type="scientific">Anaerosolibacter carboniphilus</name>
    <dbReference type="NCBI Taxonomy" id="1417629"/>
    <lineage>
        <taxon>Bacteria</taxon>
        <taxon>Bacillati</taxon>
        <taxon>Bacillota</taxon>
        <taxon>Clostridia</taxon>
        <taxon>Peptostreptococcales</taxon>
        <taxon>Thermotaleaceae</taxon>
        <taxon>Anaerosolibacter</taxon>
    </lineage>
</organism>
<dbReference type="RefSeq" id="WP_184307722.1">
    <property type="nucleotide sequence ID" value="NZ_JACHEN010000002.1"/>
</dbReference>
<name>A0A841KQG9_9FIRM</name>
<sequence>MKKKTIGIILLALLFAGGCVEKQSLESRATDAPKATAYDVMMKRDLLCLMMAYPQDITGVEMGEDRFVYMVMKSGKRILYDDKKPKSFEGKLNNADLQDGMEQMYPLTDIQNLMEENYDPGRVRVYGFLKEVYGGTKEQIEKNLKGVPMGGKTCSFNKNNGAADSLAAAMKEVAALAQRKPAIYPFVFPVNGTYNYRVIAGTNQLSPHAFGTAIDLKRDNRDYWKWVSREEGQKRLAMYPREVVQIFENHGFVWGGKWGHFDILHYEYRPELILKAKYFSNAPNLELPWYDGIDNMEDRIRGYIENIDGVVK</sequence>
<protein>
    <recommendedName>
        <fullName evidence="1">Peptidase M15C domain-containing protein</fullName>
    </recommendedName>
</protein>
<dbReference type="AlphaFoldDB" id="A0A841KQG9"/>
<proteinExistence type="predicted"/>
<dbReference type="Pfam" id="PF13539">
    <property type="entry name" value="Peptidase_M15_4"/>
    <property type="match status" value="1"/>
</dbReference>
<dbReference type="InterPro" id="IPR009045">
    <property type="entry name" value="Zn_M74/Hedgehog-like"/>
</dbReference>
<evidence type="ECO:0000313" key="2">
    <source>
        <dbReference type="EMBL" id="MBB6214358.1"/>
    </source>
</evidence>
<evidence type="ECO:0000313" key="3">
    <source>
        <dbReference type="Proteomes" id="UP000579281"/>
    </source>
</evidence>
<keyword evidence="3" id="KW-1185">Reference proteome</keyword>
<dbReference type="Proteomes" id="UP000579281">
    <property type="component" value="Unassembled WGS sequence"/>
</dbReference>
<reference evidence="2 3" key="1">
    <citation type="submission" date="2020-08" db="EMBL/GenBank/DDBJ databases">
        <title>Genomic Encyclopedia of Type Strains, Phase IV (KMG-IV): sequencing the most valuable type-strain genomes for metagenomic binning, comparative biology and taxonomic classification.</title>
        <authorList>
            <person name="Goeker M."/>
        </authorList>
    </citation>
    <scope>NUCLEOTIDE SEQUENCE [LARGE SCALE GENOMIC DNA]</scope>
    <source>
        <strain evidence="2 3">DSM 103526</strain>
    </source>
</reference>
<dbReference type="SUPFAM" id="SSF55166">
    <property type="entry name" value="Hedgehog/DD-peptidase"/>
    <property type="match status" value="1"/>
</dbReference>
<dbReference type="PROSITE" id="PS51257">
    <property type="entry name" value="PROKAR_LIPOPROTEIN"/>
    <property type="match status" value="1"/>
</dbReference>
<dbReference type="EMBL" id="JACHEN010000002">
    <property type="protein sequence ID" value="MBB6214358.1"/>
    <property type="molecule type" value="Genomic_DNA"/>
</dbReference>
<feature type="domain" description="Peptidase M15C" evidence="1">
    <location>
        <begin position="201"/>
        <end position="268"/>
    </location>
</feature>
<dbReference type="GO" id="GO:0008233">
    <property type="term" value="F:peptidase activity"/>
    <property type="evidence" value="ECO:0007669"/>
    <property type="project" value="InterPro"/>
</dbReference>
<comment type="caution">
    <text evidence="2">The sequence shown here is derived from an EMBL/GenBank/DDBJ whole genome shotgun (WGS) entry which is preliminary data.</text>
</comment>
<dbReference type="InterPro" id="IPR039561">
    <property type="entry name" value="Peptidase_M15C"/>
</dbReference>